<evidence type="ECO:0000313" key="2">
    <source>
        <dbReference type="Proteomes" id="UP001234178"/>
    </source>
</evidence>
<evidence type="ECO:0000313" key="1">
    <source>
        <dbReference type="EMBL" id="KAK4016689.1"/>
    </source>
</evidence>
<sequence>MDEARIIWLSTWRRKSLYQLEFVSCVSIDATDKYNSPAAPASSHCTLLEFDYQVFFWRGNRDILLRRKLTLPDIHVLRKADYSSQSSDISSSIFDRELRDIKNGFQSVGHPFGSCRLEPGRPQFRSALL</sequence>
<dbReference type="EMBL" id="JAOYFB010000005">
    <property type="protein sequence ID" value="KAK4016689.1"/>
    <property type="molecule type" value="Genomic_DNA"/>
</dbReference>
<reference evidence="1 2" key="1">
    <citation type="journal article" date="2023" name="Nucleic Acids Res.">
        <title>The hologenome of Daphnia magna reveals possible DNA methylation and microbiome-mediated evolution of the host genome.</title>
        <authorList>
            <person name="Chaturvedi A."/>
            <person name="Li X."/>
            <person name="Dhandapani V."/>
            <person name="Marshall H."/>
            <person name="Kissane S."/>
            <person name="Cuenca-Cambronero M."/>
            <person name="Asole G."/>
            <person name="Calvet F."/>
            <person name="Ruiz-Romero M."/>
            <person name="Marangio P."/>
            <person name="Guigo R."/>
            <person name="Rago D."/>
            <person name="Mirbahai L."/>
            <person name="Eastwood N."/>
            <person name="Colbourne J.K."/>
            <person name="Zhou J."/>
            <person name="Mallon E."/>
            <person name="Orsini L."/>
        </authorList>
    </citation>
    <scope>NUCLEOTIDE SEQUENCE [LARGE SCALE GENOMIC DNA]</scope>
    <source>
        <strain evidence="1">LRV0_1</strain>
    </source>
</reference>
<protein>
    <submittedName>
        <fullName evidence="1">Uncharacterized protein</fullName>
    </submittedName>
</protein>
<gene>
    <name evidence="1" type="ORF">OUZ56_031652</name>
</gene>
<proteinExistence type="predicted"/>
<comment type="caution">
    <text evidence="1">The sequence shown here is derived from an EMBL/GenBank/DDBJ whole genome shotgun (WGS) entry which is preliminary data.</text>
</comment>
<name>A0ABQ9ZVW0_9CRUS</name>
<organism evidence="1 2">
    <name type="scientific">Daphnia magna</name>
    <dbReference type="NCBI Taxonomy" id="35525"/>
    <lineage>
        <taxon>Eukaryota</taxon>
        <taxon>Metazoa</taxon>
        <taxon>Ecdysozoa</taxon>
        <taxon>Arthropoda</taxon>
        <taxon>Crustacea</taxon>
        <taxon>Branchiopoda</taxon>
        <taxon>Diplostraca</taxon>
        <taxon>Cladocera</taxon>
        <taxon>Anomopoda</taxon>
        <taxon>Daphniidae</taxon>
        <taxon>Daphnia</taxon>
    </lineage>
</organism>
<keyword evidence="2" id="KW-1185">Reference proteome</keyword>
<dbReference type="Proteomes" id="UP001234178">
    <property type="component" value="Unassembled WGS sequence"/>
</dbReference>
<accession>A0ABQ9ZVW0</accession>